<keyword evidence="7 8" id="KW-0472">Membrane</keyword>
<feature type="transmembrane region" description="Helical" evidence="8">
    <location>
        <begin position="212"/>
        <end position="234"/>
    </location>
</feature>
<feature type="transmembrane region" description="Helical" evidence="8">
    <location>
        <begin position="266"/>
        <end position="290"/>
    </location>
</feature>
<comment type="similarity">
    <text evidence="2">Belongs to the binding-protein-dependent transport system permease family. CysTW subfamily.</text>
</comment>
<reference evidence="10" key="1">
    <citation type="submission" date="2022-12" db="EMBL/GenBank/DDBJ databases">
        <authorList>
            <person name="Wang J."/>
        </authorList>
    </citation>
    <scope>NUCLEOTIDE SEQUENCE</scope>
    <source>
        <strain evidence="10">HY-42-06</strain>
    </source>
</reference>
<feature type="domain" description="ABC transmembrane type-1" evidence="9">
    <location>
        <begin position="74"/>
        <end position="284"/>
    </location>
</feature>
<dbReference type="InterPro" id="IPR035906">
    <property type="entry name" value="MetI-like_sf"/>
</dbReference>
<feature type="transmembrane region" description="Helical" evidence="8">
    <location>
        <begin position="408"/>
        <end position="429"/>
    </location>
</feature>
<protein>
    <submittedName>
        <fullName evidence="10">Iron ABC transporter permease</fullName>
    </submittedName>
</protein>
<dbReference type="RefSeq" id="WP_268047452.1">
    <property type="nucleotide sequence ID" value="NZ_JAPQES010000001.1"/>
</dbReference>
<comment type="subcellular location">
    <subcellularLocation>
        <location evidence="1 8">Cell membrane</location>
        <topology evidence="1 8">Multi-pass membrane protein</topology>
    </subcellularLocation>
</comment>
<dbReference type="Gene3D" id="1.10.3720.10">
    <property type="entry name" value="MetI-like"/>
    <property type="match status" value="2"/>
</dbReference>
<evidence type="ECO:0000256" key="4">
    <source>
        <dbReference type="ARBA" id="ARBA00022475"/>
    </source>
</evidence>
<feature type="transmembrane region" description="Helical" evidence="8">
    <location>
        <begin position="80"/>
        <end position="100"/>
    </location>
</feature>
<evidence type="ECO:0000256" key="2">
    <source>
        <dbReference type="ARBA" id="ARBA00007069"/>
    </source>
</evidence>
<proteinExistence type="inferred from homology"/>
<keyword evidence="3 8" id="KW-0813">Transport</keyword>
<name>A0ABT4CJA3_9CLOT</name>
<feature type="transmembrane region" description="Helical" evidence="8">
    <location>
        <begin position="311"/>
        <end position="336"/>
    </location>
</feature>
<feature type="transmembrane region" description="Helical" evidence="8">
    <location>
        <begin position="541"/>
        <end position="561"/>
    </location>
</feature>
<evidence type="ECO:0000256" key="3">
    <source>
        <dbReference type="ARBA" id="ARBA00022448"/>
    </source>
</evidence>
<dbReference type="PANTHER" id="PTHR42929:SF6">
    <property type="entry name" value="IRON(III)-TRANSPORT SYSTEM PERMEASE PROTEIN SFUB"/>
    <property type="match status" value="1"/>
</dbReference>
<feature type="transmembrane region" description="Helical" evidence="8">
    <location>
        <begin position="153"/>
        <end position="177"/>
    </location>
</feature>
<dbReference type="Proteomes" id="UP001079657">
    <property type="component" value="Unassembled WGS sequence"/>
</dbReference>
<evidence type="ECO:0000256" key="6">
    <source>
        <dbReference type="ARBA" id="ARBA00022989"/>
    </source>
</evidence>
<dbReference type="PROSITE" id="PS50928">
    <property type="entry name" value="ABC_TM1"/>
    <property type="match status" value="2"/>
</dbReference>
<accession>A0ABT4CJA3</accession>
<keyword evidence="4" id="KW-1003">Cell membrane</keyword>
<dbReference type="Pfam" id="PF00528">
    <property type="entry name" value="BPD_transp_1"/>
    <property type="match status" value="2"/>
</dbReference>
<comment type="caution">
    <text evidence="10">The sequence shown here is derived from an EMBL/GenBank/DDBJ whole genome shotgun (WGS) entry which is preliminary data.</text>
</comment>
<feature type="transmembrane region" description="Helical" evidence="8">
    <location>
        <begin position="21"/>
        <end position="47"/>
    </location>
</feature>
<evidence type="ECO:0000313" key="10">
    <source>
        <dbReference type="EMBL" id="MCY6369129.1"/>
    </source>
</evidence>
<dbReference type="CDD" id="cd06261">
    <property type="entry name" value="TM_PBP2"/>
    <property type="match status" value="2"/>
</dbReference>
<keyword evidence="5 8" id="KW-0812">Transmembrane</keyword>
<keyword evidence="6 8" id="KW-1133">Transmembrane helix</keyword>
<gene>
    <name evidence="10" type="ORF">OXH55_00525</name>
</gene>
<keyword evidence="11" id="KW-1185">Reference proteome</keyword>
<dbReference type="SUPFAM" id="SSF161098">
    <property type="entry name" value="MetI-like"/>
    <property type="match status" value="2"/>
</dbReference>
<feature type="transmembrane region" description="Helical" evidence="8">
    <location>
        <begin position="493"/>
        <end position="521"/>
    </location>
</feature>
<evidence type="ECO:0000313" key="11">
    <source>
        <dbReference type="Proteomes" id="UP001079657"/>
    </source>
</evidence>
<evidence type="ECO:0000256" key="1">
    <source>
        <dbReference type="ARBA" id="ARBA00004651"/>
    </source>
</evidence>
<dbReference type="PANTHER" id="PTHR42929">
    <property type="entry name" value="INNER MEMBRANE ABC TRANSPORTER PERMEASE PROTEIN YDCU-RELATED-RELATED"/>
    <property type="match status" value="1"/>
</dbReference>
<feature type="domain" description="ABC transmembrane type-1" evidence="9">
    <location>
        <begin position="370"/>
        <end position="561"/>
    </location>
</feature>
<feature type="transmembrane region" description="Helical" evidence="8">
    <location>
        <begin position="435"/>
        <end position="454"/>
    </location>
</feature>
<feature type="transmembrane region" description="Helical" evidence="8">
    <location>
        <begin position="374"/>
        <end position="396"/>
    </location>
</feature>
<evidence type="ECO:0000256" key="8">
    <source>
        <dbReference type="RuleBase" id="RU363032"/>
    </source>
</evidence>
<evidence type="ECO:0000256" key="7">
    <source>
        <dbReference type="ARBA" id="ARBA00023136"/>
    </source>
</evidence>
<dbReference type="EMBL" id="JAPQES010000001">
    <property type="protein sequence ID" value="MCY6369129.1"/>
    <property type="molecule type" value="Genomic_DNA"/>
</dbReference>
<evidence type="ECO:0000259" key="9">
    <source>
        <dbReference type="PROSITE" id="PS50928"/>
    </source>
</evidence>
<organism evidence="10 11">
    <name type="scientific">Clostridium ganghwense</name>
    <dbReference type="NCBI Taxonomy" id="312089"/>
    <lineage>
        <taxon>Bacteria</taxon>
        <taxon>Bacillati</taxon>
        <taxon>Bacillota</taxon>
        <taxon>Clostridia</taxon>
        <taxon>Eubacteriales</taxon>
        <taxon>Clostridiaceae</taxon>
        <taxon>Clostridium</taxon>
    </lineage>
</organism>
<sequence>MDKTPIVISEKKSLSSKIHINVKWLIIILAVLALVIFEVIPMIYLVIKSFILEGNFSIKNYNVVYSKSANWSAFINTFKISLLVMLLSLVITFPLAWLVGRTDLPAKKFFRTFFITTYMIPPYVGGIAWTQLLNPNVGYLNKFLMKVFHLSSAPFNIYSTGGLVWVLTLFYSPFAFITISRALEKMDPTLEEGARISGASPLRTMFNITLPLTFPSILAGGLLVFVSAASAFGIPSIVGMPGGIEVLTTRIVSYVYMGSSKGVSEATALAVSLMVVANLILFLTTTVLATKEYVTISGKSTRPTLVELGKWKGLITFIVSLYGFIAVILPLGSIVITSLLKTMSKPISLSNLTFENWSIAASNPEYMVTIKNSFIYATITAVIGTIVALLISYLVVKTNVKGRKIPDFLVTLGSATPSVVIALAMIITFSGKFGLNLYSTIAILVIAYLVKYLMMGVRTISASLSQVHESLEEAALNSGASWLRTLKDIILPLIAPSIIAGWFLIFMPCFYELTMSILLYGSKTKTIGVLLYELQTYADPQSASVLSVLILFIVLGGNLIMRKFSKGNIGI</sequence>
<feature type="transmembrane region" description="Helical" evidence="8">
    <location>
        <begin position="112"/>
        <end position="133"/>
    </location>
</feature>
<dbReference type="InterPro" id="IPR000515">
    <property type="entry name" value="MetI-like"/>
</dbReference>
<evidence type="ECO:0000256" key="5">
    <source>
        <dbReference type="ARBA" id="ARBA00022692"/>
    </source>
</evidence>